<keyword evidence="3" id="KW-1185">Reference proteome</keyword>
<feature type="compositionally biased region" description="Basic and acidic residues" evidence="1">
    <location>
        <begin position="71"/>
        <end position="88"/>
    </location>
</feature>
<feature type="region of interest" description="Disordered" evidence="1">
    <location>
        <begin position="1"/>
        <end position="101"/>
    </location>
</feature>
<feature type="compositionally biased region" description="Basic and acidic residues" evidence="1">
    <location>
        <begin position="1"/>
        <end position="10"/>
    </location>
</feature>
<comment type="caution">
    <text evidence="2">The sequence shown here is derived from an EMBL/GenBank/DDBJ whole genome shotgun (WGS) entry which is preliminary data.</text>
</comment>
<accession>A0A6D2J9S5</accession>
<evidence type="ECO:0000313" key="3">
    <source>
        <dbReference type="Proteomes" id="UP000467841"/>
    </source>
</evidence>
<name>A0A6D2J9S5_9BRAS</name>
<sequence>MADEAARAHAAEVAQANEEGRDPPPPPPNPQDPAGDINVQPQAGTQTIGYYDSREGTALARPDELSATETVRVERMDRKETGRARPESRTVTVDPGSKRSASAEFLVHTQDLADQIARPRQIHRPSAQTFLGQGKSPFH</sequence>
<gene>
    <name evidence="2" type="ORF">MERR_LOCUS24940</name>
</gene>
<dbReference type="AlphaFoldDB" id="A0A6D2J9S5"/>
<feature type="compositionally biased region" description="Polar residues" evidence="1">
    <location>
        <begin position="39"/>
        <end position="48"/>
    </location>
</feature>
<evidence type="ECO:0000313" key="2">
    <source>
        <dbReference type="EMBL" id="CAA7037705.1"/>
    </source>
</evidence>
<reference evidence="2" key="1">
    <citation type="submission" date="2020-01" db="EMBL/GenBank/DDBJ databases">
        <authorList>
            <person name="Mishra B."/>
        </authorList>
    </citation>
    <scope>NUCLEOTIDE SEQUENCE [LARGE SCALE GENOMIC DNA]</scope>
</reference>
<proteinExistence type="predicted"/>
<dbReference type="Proteomes" id="UP000467841">
    <property type="component" value="Unassembled WGS sequence"/>
</dbReference>
<evidence type="ECO:0000256" key="1">
    <source>
        <dbReference type="SAM" id="MobiDB-lite"/>
    </source>
</evidence>
<organism evidence="2 3">
    <name type="scientific">Microthlaspi erraticum</name>
    <dbReference type="NCBI Taxonomy" id="1685480"/>
    <lineage>
        <taxon>Eukaryota</taxon>
        <taxon>Viridiplantae</taxon>
        <taxon>Streptophyta</taxon>
        <taxon>Embryophyta</taxon>
        <taxon>Tracheophyta</taxon>
        <taxon>Spermatophyta</taxon>
        <taxon>Magnoliopsida</taxon>
        <taxon>eudicotyledons</taxon>
        <taxon>Gunneridae</taxon>
        <taxon>Pentapetalae</taxon>
        <taxon>rosids</taxon>
        <taxon>malvids</taxon>
        <taxon>Brassicales</taxon>
        <taxon>Brassicaceae</taxon>
        <taxon>Coluteocarpeae</taxon>
        <taxon>Microthlaspi</taxon>
    </lineage>
</organism>
<protein>
    <submittedName>
        <fullName evidence="2">Uncharacterized protein</fullName>
    </submittedName>
</protein>
<dbReference type="EMBL" id="CACVBM020001180">
    <property type="protein sequence ID" value="CAA7037705.1"/>
    <property type="molecule type" value="Genomic_DNA"/>
</dbReference>